<evidence type="ECO:0000256" key="6">
    <source>
        <dbReference type="ARBA" id="ARBA00023077"/>
    </source>
</evidence>
<dbReference type="InterPro" id="IPR036942">
    <property type="entry name" value="Beta-barrel_TonB_sf"/>
</dbReference>
<keyword evidence="8 15" id="KW-0675">Receptor</keyword>
<comment type="subcellular location">
    <subcellularLocation>
        <location evidence="1 10">Cell outer membrane</location>
        <topology evidence="1 10">Multi-pass membrane protein</topology>
    </subcellularLocation>
</comment>
<evidence type="ECO:0000256" key="4">
    <source>
        <dbReference type="ARBA" id="ARBA00022692"/>
    </source>
</evidence>
<dbReference type="Gene3D" id="2.170.130.10">
    <property type="entry name" value="TonB-dependent receptor, plug domain"/>
    <property type="match status" value="1"/>
</dbReference>
<feature type="signal peptide" evidence="12">
    <location>
        <begin position="1"/>
        <end position="20"/>
    </location>
</feature>
<dbReference type="PANTHER" id="PTHR30069">
    <property type="entry name" value="TONB-DEPENDENT OUTER MEMBRANE RECEPTOR"/>
    <property type="match status" value="1"/>
</dbReference>
<keyword evidence="4 10" id="KW-0812">Transmembrane</keyword>
<dbReference type="AlphaFoldDB" id="A0A0P0G684"/>
<dbReference type="PANTHER" id="PTHR30069:SF29">
    <property type="entry name" value="HEMOGLOBIN AND HEMOGLOBIN-HAPTOGLOBIN-BINDING PROTEIN 1-RELATED"/>
    <property type="match status" value="1"/>
</dbReference>
<dbReference type="RefSeq" id="WP_029426874.1">
    <property type="nucleotide sequence ID" value="NZ_CP012801.1"/>
</dbReference>
<proteinExistence type="inferred from homology"/>
<keyword evidence="3 10" id="KW-1134">Transmembrane beta strand</keyword>
<evidence type="ECO:0000256" key="8">
    <source>
        <dbReference type="ARBA" id="ARBA00023170"/>
    </source>
</evidence>
<dbReference type="GO" id="GO:0044718">
    <property type="term" value="P:siderophore transmembrane transport"/>
    <property type="evidence" value="ECO:0007669"/>
    <property type="project" value="TreeGrafter"/>
</dbReference>
<evidence type="ECO:0000256" key="5">
    <source>
        <dbReference type="ARBA" id="ARBA00022729"/>
    </source>
</evidence>
<evidence type="ECO:0000256" key="10">
    <source>
        <dbReference type="PROSITE-ProRule" id="PRU01360"/>
    </source>
</evidence>
<evidence type="ECO:0000259" key="14">
    <source>
        <dbReference type="Pfam" id="PF07715"/>
    </source>
</evidence>
<dbReference type="InterPro" id="IPR012910">
    <property type="entry name" value="Plug_dom"/>
</dbReference>
<dbReference type="CDD" id="cd01347">
    <property type="entry name" value="ligand_gated_channel"/>
    <property type="match status" value="1"/>
</dbReference>
<dbReference type="InterPro" id="IPR039426">
    <property type="entry name" value="TonB-dep_rcpt-like"/>
</dbReference>
<dbReference type="SUPFAM" id="SSF56935">
    <property type="entry name" value="Porins"/>
    <property type="match status" value="1"/>
</dbReference>
<evidence type="ECO:0000259" key="13">
    <source>
        <dbReference type="Pfam" id="PF00593"/>
    </source>
</evidence>
<dbReference type="GO" id="GO:0009279">
    <property type="term" value="C:cell outer membrane"/>
    <property type="evidence" value="ECO:0007669"/>
    <property type="project" value="UniProtKB-SubCell"/>
</dbReference>
<evidence type="ECO:0000256" key="3">
    <source>
        <dbReference type="ARBA" id="ARBA00022452"/>
    </source>
</evidence>
<dbReference type="KEGG" id="bcel:BcellWH2_00345"/>
<evidence type="ECO:0000313" key="16">
    <source>
        <dbReference type="Proteomes" id="UP000061809"/>
    </source>
</evidence>
<keyword evidence="5 12" id="KW-0732">Signal</keyword>
<keyword evidence="2 10" id="KW-0813">Transport</keyword>
<evidence type="ECO:0000313" key="15">
    <source>
        <dbReference type="EMBL" id="ALJ57620.1"/>
    </source>
</evidence>
<sequence>MKHKYLLGAVFVCAVHSASAQSILENKNEEELSLMLQEVVVTGTGTEHYLKDAPVQTEVISRKMLDSYGASSLEDILSGLCPSFDFSSSDMGSNMQLGGLGNGYILLLIDGKKIHGDVGGQNNLGLIDPARIERIEIVKGAASALYGSDAIAGVINIITKKHRENVLVTNTTRGGSYGEFRQSNAFQFKSDKWTFATNFQLKHSDGWQNTTYEDPNRYEKPVTNSINKTVNRYTDWQVSQHIGYQATQTLSLYADGSFYRKRVYRPCGIPDYKTYDFLYRNASASTGGKMKLKNNNSITADIHYDSHAYYYAYTHETWDKEYDDNGKEISFPYSPGDKGLQSDQSRLLIQTKGIFNLPYFNRLSAGVDMEINWLDAPRRLDEKNVSDNTGSFYLQDEWSPFSQLNITAGARLTLNNNFGMRATPKVSALYKLGDFNLRATYSEGFKTPTLKELHYRYIRQMSLVILNLGNKDLEPQTSRYVSGGVEYNGTDFSISATGYCNWLDNMITLVTIPTSQAPGDLVVTYDPARVRQYQNMDDARTCGIDINAKWIPFKTLTLAGGYSYLDTEANQYDEEDEVMKHIVIDGMAHHRGTVSAVWNYDRKNSNYRLSVGLYGRFQSKRYYQDDGNGKSYHLWRLNTRHQFNLGKQWDAEINAGIDNILNYYETTYHGLNYGTNTAGRTFYVSLMVQFGQKKRKTT</sequence>
<keyword evidence="9 10" id="KW-0998">Cell outer membrane</keyword>
<dbReference type="Proteomes" id="UP000061809">
    <property type="component" value="Chromosome"/>
</dbReference>
<keyword evidence="7 10" id="KW-0472">Membrane</keyword>
<dbReference type="Pfam" id="PF07715">
    <property type="entry name" value="Plug"/>
    <property type="match status" value="1"/>
</dbReference>
<dbReference type="InterPro" id="IPR000531">
    <property type="entry name" value="Beta-barrel_TonB"/>
</dbReference>
<dbReference type="PROSITE" id="PS52016">
    <property type="entry name" value="TONB_DEPENDENT_REC_3"/>
    <property type="match status" value="1"/>
</dbReference>
<dbReference type="GO" id="GO:0015344">
    <property type="term" value="F:siderophore uptake transmembrane transporter activity"/>
    <property type="evidence" value="ECO:0007669"/>
    <property type="project" value="TreeGrafter"/>
</dbReference>
<accession>A0A0P0G684</accession>
<evidence type="ECO:0000256" key="9">
    <source>
        <dbReference type="ARBA" id="ARBA00023237"/>
    </source>
</evidence>
<comment type="similarity">
    <text evidence="10 11">Belongs to the TonB-dependent receptor family.</text>
</comment>
<evidence type="ECO:0000256" key="1">
    <source>
        <dbReference type="ARBA" id="ARBA00004571"/>
    </source>
</evidence>
<feature type="domain" description="TonB-dependent receptor-like beta-barrel" evidence="13">
    <location>
        <begin position="225"/>
        <end position="660"/>
    </location>
</feature>
<dbReference type="Gene3D" id="2.40.170.20">
    <property type="entry name" value="TonB-dependent receptor, beta-barrel domain"/>
    <property type="match status" value="1"/>
</dbReference>
<reference evidence="15 16" key="1">
    <citation type="journal article" date="2015" name="Science">
        <title>Genetic determinants of in vivo fitness and diet responsiveness in multiple human gut Bacteroides.</title>
        <authorList>
            <person name="Wu M."/>
            <person name="McNulty N.P."/>
            <person name="Rodionov D.A."/>
            <person name="Khoroshkin M.S."/>
            <person name="Griffin N.W."/>
            <person name="Cheng J."/>
            <person name="Latreille P."/>
            <person name="Kerstetter R.A."/>
            <person name="Terrapon N."/>
            <person name="Henrissat B."/>
            <person name="Osterman A.L."/>
            <person name="Gordon J.I."/>
        </authorList>
    </citation>
    <scope>NUCLEOTIDE SEQUENCE [LARGE SCALE GENOMIC DNA]</scope>
    <source>
        <strain evidence="15 16">WH2</strain>
    </source>
</reference>
<protein>
    <submittedName>
        <fullName evidence="15">Colicin I receptor</fullName>
    </submittedName>
</protein>
<gene>
    <name evidence="15" type="primary">cirA_1</name>
    <name evidence="15" type="ORF">BcellWH2_00345</name>
</gene>
<evidence type="ECO:0000256" key="12">
    <source>
        <dbReference type="SAM" id="SignalP"/>
    </source>
</evidence>
<organism evidence="15 16">
    <name type="scientific">Bacteroides cellulosilyticus</name>
    <dbReference type="NCBI Taxonomy" id="246787"/>
    <lineage>
        <taxon>Bacteria</taxon>
        <taxon>Pseudomonadati</taxon>
        <taxon>Bacteroidota</taxon>
        <taxon>Bacteroidia</taxon>
        <taxon>Bacteroidales</taxon>
        <taxon>Bacteroidaceae</taxon>
        <taxon>Bacteroides</taxon>
    </lineage>
</organism>
<dbReference type="PATRIC" id="fig|246787.4.peg.362"/>
<evidence type="ECO:0000256" key="2">
    <source>
        <dbReference type="ARBA" id="ARBA00022448"/>
    </source>
</evidence>
<keyword evidence="6 11" id="KW-0798">TonB box</keyword>
<feature type="domain" description="TonB-dependent receptor plug" evidence="14">
    <location>
        <begin position="51"/>
        <end position="154"/>
    </location>
</feature>
<evidence type="ECO:0000256" key="7">
    <source>
        <dbReference type="ARBA" id="ARBA00023136"/>
    </source>
</evidence>
<evidence type="ECO:0000256" key="11">
    <source>
        <dbReference type="RuleBase" id="RU003357"/>
    </source>
</evidence>
<dbReference type="Pfam" id="PF00593">
    <property type="entry name" value="TonB_dep_Rec_b-barrel"/>
    <property type="match status" value="1"/>
</dbReference>
<feature type="chain" id="PRO_5006047260" evidence="12">
    <location>
        <begin position="21"/>
        <end position="698"/>
    </location>
</feature>
<name>A0A0P0G684_9BACE</name>
<dbReference type="InterPro" id="IPR037066">
    <property type="entry name" value="Plug_dom_sf"/>
</dbReference>
<dbReference type="EMBL" id="CP012801">
    <property type="protein sequence ID" value="ALJ57620.1"/>
    <property type="molecule type" value="Genomic_DNA"/>
</dbReference>